<dbReference type="PANTHER" id="PTHR38107:SF3">
    <property type="entry name" value="LYSOZYME RRRD-RELATED"/>
    <property type="match status" value="1"/>
</dbReference>
<dbReference type="Pfam" id="PF00959">
    <property type="entry name" value="Phage_lysozyme"/>
    <property type="match status" value="1"/>
</dbReference>
<dbReference type="InterPro" id="IPR023346">
    <property type="entry name" value="Lysozyme-like_dom_sf"/>
</dbReference>
<dbReference type="RefSeq" id="WP_136992302.1">
    <property type="nucleotide sequence ID" value="NZ_SZPQ01000041.1"/>
</dbReference>
<evidence type="ECO:0000256" key="4">
    <source>
        <dbReference type="ARBA" id="ARBA00022801"/>
    </source>
</evidence>
<comment type="caution">
    <text evidence="8">The sequence shown here is derived from an EMBL/GenBank/DDBJ whole genome shotgun (WGS) entry which is preliminary data.</text>
</comment>
<protein>
    <recommendedName>
        <fullName evidence="6">Lysozyme</fullName>
        <ecNumber evidence="6">3.2.1.17</ecNumber>
    </recommendedName>
</protein>
<comment type="similarity">
    <text evidence="6">Belongs to the glycosyl hydrolase 24 family.</text>
</comment>
<accession>A0ABY2SFX8</accession>
<evidence type="ECO:0000256" key="3">
    <source>
        <dbReference type="ARBA" id="ARBA00022638"/>
    </source>
</evidence>
<evidence type="ECO:0000256" key="5">
    <source>
        <dbReference type="ARBA" id="ARBA00023295"/>
    </source>
</evidence>
<keyword evidence="9" id="KW-1185">Reference proteome</keyword>
<dbReference type="Proteomes" id="UP000305202">
    <property type="component" value="Unassembled WGS sequence"/>
</dbReference>
<dbReference type="InterPro" id="IPR023347">
    <property type="entry name" value="Lysozyme_dom_sf"/>
</dbReference>
<keyword evidence="7" id="KW-1133">Transmembrane helix</keyword>
<dbReference type="InterPro" id="IPR034690">
    <property type="entry name" value="Endolysin_T4_type"/>
</dbReference>
<evidence type="ECO:0000256" key="7">
    <source>
        <dbReference type="SAM" id="Phobius"/>
    </source>
</evidence>
<dbReference type="InterPro" id="IPR051018">
    <property type="entry name" value="Bacteriophage_GH24"/>
</dbReference>
<dbReference type="CDD" id="cd16900">
    <property type="entry name" value="endolysin_R21-like"/>
    <property type="match status" value="1"/>
</dbReference>
<name>A0ABY2SFX8_9HYPH</name>
<dbReference type="InterPro" id="IPR002196">
    <property type="entry name" value="Glyco_hydro_24"/>
</dbReference>
<keyword evidence="3 6" id="KW-0081">Bacteriolytic enzyme</keyword>
<keyword evidence="7" id="KW-0812">Transmembrane</keyword>
<evidence type="ECO:0000313" key="9">
    <source>
        <dbReference type="Proteomes" id="UP000305202"/>
    </source>
</evidence>
<keyword evidence="5 6" id="KW-0326">Glycosidase</keyword>
<dbReference type="PANTHER" id="PTHR38107">
    <property type="match status" value="1"/>
</dbReference>
<keyword evidence="2 6" id="KW-0929">Antimicrobial</keyword>
<keyword evidence="7" id="KW-0472">Membrane</keyword>
<dbReference type="HAMAP" id="MF_04136">
    <property type="entry name" value="SAR_ENDOLYSIN"/>
    <property type="match status" value="1"/>
</dbReference>
<dbReference type="Gene3D" id="1.10.530.40">
    <property type="match status" value="1"/>
</dbReference>
<evidence type="ECO:0000256" key="1">
    <source>
        <dbReference type="ARBA" id="ARBA00000632"/>
    </source>
</evidence>
<dbReference type="HAMAP" id="MF_04110">
    <property type="entry name" value="ENDOLYSIN_T4"/>
    <property type="match status" value="1"/>
</dbReference>
<evidence type="ECO:0000313" key="8">
    <source>
        <dbReference type="EMBL" id="TKI03562.1"/>
    </source>
</evidence>
<evidence type="ECO:0000256" key="2">
    <source>
        <dbReference type="ARBA" id="ARBA00022529"/>
    </source>
</evidence>
<reference evidence="8 9" key="1">
    <citation type="submission" date="2019-04" db="EMBL/GenBank/DDBJ databases">
        <authorList>
            <person name="Li M."/>
            <person name="Gao C."/>
        </authorList>
    </citation>
    <scope>NUCLEOTIDE SEQUENCE [LARGE SCALE GENOMIC DNA]</scope>
    <source>
        <strain evidence="8 9">BGMRC 2031</strain>
    </source>
</reference>
<organism evidence="8 9">
    <name type="scientific">Martelella alba</name>
    <dbReference type="NCBI Taxonomy" id="2590451"/>
    <lineage>
        <taxon>Bacteria</taxon>
        <taxon>Pseudomonadati</taxon>
        <taxon>Pseudomonadota</taxon>
        <taxon>Alphaproteobacteria</taxon>
        <taxon>Hyphomicrobiales</taxon>
        <taxon>Aurantimonadaceae</taxon>
        <taxon>Martelella</taxon>
    </lineage>
</organism>
<dbReference type="EC" id="3.2.1.17" evidence="6"/>
<evidence type="ECO:0000256" key="6">
    <source>
        <dbReference type="RuleBase" id="RU003788"/>
    </source>
</evidence>
<feature type="transmembrane region" description="Helical" evidence="7">
    <location>
        <begin position="12"/>
        <end position="29"/>
    </location>
</feature>
<dbReference type="InterPro" id="IPR043688">
    <property type="entry name" value="SAR_endolysin-like"/>
</dbReference>
<keyword evidence="4 6" id="KW-0378">Hydrolase</keyword>
<gene>
    <name evidence="8" type="ORF">FCN80_21020</name>
</gene>
<comment type="catalytic activity">
    <reaction evidence="1 6">
        <text>Hydrolysis of (1-&gt;4)-beta-linkages between N-acetylmuramic acid and N-acetyl-D-glucosamine residues in a peptidoglycan and between N-acetyl-D-glucosamine residues in chitodextrins.</text>
        <dbReference type="EC" id="3.2.1.17"/>
    </reaction>
</comment>
<sequence>MAMSPQLRNKVISAATGGAIAIIVAYLPGQYGVEGTTHYAFKDPGGVWTVCDGHTGNDVIPGKYYSDEECGILLERDLTPVKKAVDSTVKVKIDNYTRAALYSFAFNVGITAYKNSALLRHLNAGDITHACNDLRQWVYVNGQRNKGLINRREIDRQLCFMGQQK</sequence>
<dbReference type="EMBL" id="SZPQ01000041">
    <property type="protein sequence ID" value="TKI03562.1"/>
    <property type="molecule type" value="Genomic_DNA"/>
</dbReference>
<proteinExistence type="inferred from homology"/>
<dbReference type="SUPFAM" id="SSF53955">
    <property type="entry name" value="Lysozyme-like"/>
    <property type="match status" value="1"/>
</dbReference>